<dbReference type="EMBL" id="JAFEUZ010000025">
    <property type="protein sequence ID" value="KAG5476938.1"/>
    <property type="molecule type" value="Genomic_DNA"/>
</dbReference>
<organism evidence="2 3">
    <name type="scientific">Leishmania martiniquensis</name>
    <dbReference type="NCBI Taxonomy" id="1580590"/>
    <lineage>
        <taxon>Eukaryota</taxon>
        <taxon>Discoba</taxon>
        <taxon>Euglenozoa</taxon>
        <taxon>Kinetoplastea</taxon>
        <taxon>Metakinetoplastina</taxon>
        <taxon>Trypanosomatida</taxon>
        <taxon>Trypanosomatidae</taxon>
        <taxon>Leishmaniinae</taxon>
        <taxon>Leishmania</taxon>
    </lineage>
</organism>
<feature type="region of interest" description="Disordered" evidence="1">
    <location>
        <begin position="1"/>
        <end position="95"/>
    </location>
</feature>
<comment type="caution">
    <text evidence="2">The sequence shown here is derived from an EMBL/GenBank/DDBJ whole genome shotgun (WGS) entry which is preliminary data.</text>
</comment>
<gene>
    <name evidence="2" type="ORF">LSCM1_05271</name>
</gene>
<sequence length="312" mass="34932">MSFFARSKIQTGSKSRRSRLTSATTPNMEAFLKMSTTETEAQLVEAPEAAPPAQENGAPRESRVDTGALHEVAEGEAVSGEEQEPAAADDDLSNPHVFNMATREVDEGYMSVIRGLSAFGRDDEDVCRNAVDICKDIIAMEQSLFSEVPSYVEHYASNLRAKTNAYNSKVNARFTIPTASGPPRHWEERRAYVDPGVPLMLPYNAERFKKEHPERAKAEGTYHNLFYGDGTEVVFSAPPDNKRKQIEEKQKDHYHPSYHPPYTFELQQKKPMRVAADFVPSCAEVKKPHAAQQMSVNKIKSKKSRVKKVVAK</sequence>
<proteinExistence type="predicted"/>
<keyword evidence="3" id="KW-1185">Reference proteome</keyword>
<dbReference type="Proteomes" id="UP000673552">
    <property type="component" value="Unassembled WGS sequence"/>
</dbReference>
<reference evidence="3" key="2">
    <citation type="journal article" date="2021" name="Sci. Data">
        <title>Chromosome-scale genome sequencing, assembly and annotation of six genomes from subfamily Leishmaniinae.</title>
        <authorList>
            <person name="Almutairi H."/>
            <person name="Urbaniak M.D."/>
            <person name="Bates M.D."/>
            <person name="Jariyapan N."/>
            <person name="Kwakye-Nuako G."/>
            <person name="Thomaz Soccol V."/>
            <person name="Al-Salem W.S."/>
            <person name="Dillon R.J."/>
            <person name="Bates P.A."/>
            <person name="Gatherer D."/>
        </authorList>
    </citation>
    <scope>NUCLEOTIDE SEQUENCE [LARGE SCALE GENOMIC DNA]</scope>
</reference>
<feature type="compositionally biased region" description="Acidic residues" evidence="1">
    <location>
        <begin position="79"/>
        <end position="92"/>
    </location>
</feature>
<evidence type="ECO:0000313" key="3">
    <source>
        <dbReference type="Proteomes" id="UP000673552"/>
    </source>
</evidence>
<evidence type="ECO:0000256" key="1">
    <source>
        <dbReference type="SAM" id="MobiDB-lite"/>
    </source>
</evidence>
<dbReference type="RefSeq" id="XP_067178108.1">
    <property type="nucleotide sequence ID" value="XM_067322743.1"/>
</dbReference>
<protein>
    <submittedName>
        <fullName evidence="2">Uncharacterized protein</fullName>
    </submittedName>
</protein>
<dbReference type="KEGG" id="lmat:92515255"/>
<accession>A0A836HHP6</accession>
<dbReference type="OrthoDB" id="260335at2759"/>
<dbReference type="AlphaFoldDB" id="A0A836HHP6"/>
<feature type="compositionally biased region" description="Low complexity" evidence="1">
    <location>
        <begin position="40"/>
        <end position="57"/>
    </location>
</feature>
<name>A0A836HHP6_9TRYP</name>
<evidence type="ECO:0000313" key="2">
    <source>
        <dbReference type="EMBL" id="KAG5476938.1"/>
    </source>
</evidence>
<reference evidence="3" key="1">
    <citation type="journal article" date="2021" name="Microbiol. Resour. Announc.">
        <title>LGAAP: Leishmaniinae Genome Assembly and Annotation Pipeline.</title>
        <authorList>
            <person name="Almutairi H."/>
            <person name="Urbaniak M.D."/>
            <person name="Bates M.D."/>
            <person name="Jariyapan N."/>
            <person name="Kwakye-Nuako G."/>
            <person name="Thomaz-Soccol V."/>
            <person name="Al-Salem W.S."/>
            <person name="Dillon R.J."/>
            <person name="Bates P.A."/>
            <person name="Gatherer D."/>
        </authorList>
    </citation>
    <scope>NUCLEOTIDE SEQUENCE [LARGE SCALE GENOMIC DNA]</scope>
</reference>
<dbReference type="GeneID" id="92515255"/>